<dbReference type="InterPro" id="IPR053134">
    <property type="entry name" value="RNA-dir_DNA_polymerase"/>
</dbReference>
<protein>
    <submittedName>
        <fullName evidence="3">Uncharacterized protein LOC109113948</fullName>
    </submittedName>
</protein>
<reference evidence="3" key="1">
    <citation type="submission" date="2025-08" db="UniProtKB">
        <authorList>
            <consortium name="RefSeq"/>
        </authorList>
    </citation>
    <scope>IDENTIFICATION</scope>
</reference>
<dbReference type="KEGG" id="nnu:109113948"/>
<dbReference type="RefSeq" id="XP_019051452.1">
    <property type="nucleotide sequence ID" value="XM_019195907.1"/>
</dbReference>
<keyword evidence="2" id="KW-1185">Reference proteome</keyword>
<sequence>MSKAIKEEVDKQLGINFVREVHYPKWPSNVVVVRKANGKLRICIDFVHINKAFPKDSFPLPRIDHLVNATTRYELLSFMDAFSGYNQIKKHLIDEEKTSFIIEHSTYYYKVMPFGLNNVEAAYQRQVNEIFRDQIRRNIEAYVGHMVVKSLRAIQHTSNIGKTFGVLRKYNMKLNPTKFTFGVPRENSWVL</sequence>
<dbReference type="AlphaFoldDB" id="A0A1U8PY27"/>
<dbReference type="InterPro" id="IPR000477">
    <property type="entry name" value="RT_dom"/>
</dbReference>
<dbReference type="Proteomes" id="UP000189703">
    <property type="component" value="Unplaced"/>
</dbReference>
<dbReference type="OMA" id="KECHYPR"/>
<name>A0A1U8PY27_NELNU</name>
<dbReference type="SUPFAM" id="SSF56672">
    <property type="entry name" value="DNA/RNA polymerases"/>
    <property type="match status" value="1"/>
</dbReference>
<dbReference type="Gene3D" id="3.10.10.10">
    <property type="entry name" value="HIV Type 1 Reverse Transcriptase, subunit A, domain 1"/>
    <property type="match status" value="1"/>
</dbReference>
<dbReference type="InterPro" id="IPR043128">
    <property type="entry name" value="Rev_trsase/Diguanyl_cyclase"/>
</dbReference>
<dbReference type="CDD" id="cd01647">
    <property type="entry name" value="RT_LTR"/>
    <property type="match status" value="1"/>
</dbReference>
<feature type="domain" description="Reverse transcriptase" evidence="1">
    <location>
        <begin position="33"/>
        <end position="182"/>
    </location>
</feature>
<dbReference type="PANTHER" id="PTHR24559">
    <property type="entry name" value="TRANSPOSON TY3-I GAG-POL POLYPROTEIN"/>
    <property type="match status" value="1"/>
</dbReference>
<gene>
    <name evidence="3" type="primary">LOC109113948</name>
</gene>
<dbReference type="STRING" id="4432.A0A1U8PY27"/>
<accession>A0A1U8PY27</accession>
<dbReference type="GeneID" id="109113948"/>
<proteinExistence type="predicted"/>
<dbReference type="PANTHER" id="PTHR24559:SF430">
    <property type="entry name" value="RNA-DIRECTED DNA POLYMERASE"/>
    <property type="match status" value="1"/>
</dbReference>
<dbReference type="Gene3D" id="3.30.70.270">
    <property type="match status" value="1"/>
</dbReference>
<evidence type="ECO:0000313" key="2">
    <source>
        <dbReference type="Proteomes" id="UP000189703"/>
    </source>
</evidence>
<dbReference type="InterPro" id="IPR043502">
    <property type="entry name" value="DNA/RNA_pol_sf"/>
</dbReference>
<organism evidence="2 3">
    <name type="scientific">Nelumbo nucifera</name>
    <name type="common">Sacred lotus</name>
    <dbReference type="NCBI Taxonomy" id="4432"/>
    <lineage>
        <taxon>Eukaryota</taxon>
        <taxon>Viridiplantae</taxon>
        <taxon>Streptophyta</taxon>
        <taxon>Embryophyta</taxon>
        <taxon>Tracheophyta</taxon>
        <taxon>Spermatophyta</taxon>
        <taxon>Magnoliopsida</taxon>
        <taxon>Proteales</taxon>
        <taxon>Nelumbonaceae</taxon>
        <taxon>Nelumbo</taxon>
    </lineage>
</organism>
<dbReference type="InParanoid" id="A0A1U8PY27"/>
<dbReference type="Pfam" id="PF00078">
    <property type="entry name" value="RVT_1"/>
    <property type="match status" value="1"/>
</dbReference>
<evidence type="ECO:0000313" key="3">
    <source>
        <dbReference type="RefSeq" id="XP_019051452.1"/>
    </source>
</evidence>
<evidence type="ECO:0000259" key="1">
    <source>
        <dbReference type="Pfam" id="PF00078"/>
    </source>
</evidence>
<dbReference type="OrthoDB" id="1724165at2759"/>